<protein>
    <submittedName>
        <fullName evidence="5">ABC transporter ATP-binding protein</fullName>
    </submittedName>
</protein>
<dbReference type="Gene3D" id="3.40.50.300">
    <property type="entry name" value="P-loop containing nucleotide triphosphate hydrolases"/>
    <property type="match status" value="1"/>
</dbReference>
<keyword evidence="1" id="KW-0813">Transport</keyword>
<dbReference type="Proteomes" id="UP000831775">
    <property type="component" value="Chromosome"/>
</dbReference>
<dbReference type="SUPFAM" id="SSF52540">
    <property type="entry name" value="P-loop containing nucleoside triphosphate hydrolases"/>
    <property type="match status" value="1"/>
</dbReference>
<dbReference type="Gene3D" id="2.40.50.100">
    <property type="match status" value="1"/>
</dbReference>
<keyword evidence="2" id="KW-0547">Nucleotide-binding</keyword>
<dbReference type="Pfam" id="PF08402">
    <property type="entry name" value="TOBE_2"/>
    <property type="match status" value="1"/>
</dbReference>
<dbReference type="InterPro" id="IPR050093">
    <property type="entry name" value="ABC_SmlMolc_Importer"/>
</dbReference>
<dbReference type="InterPro" id="IPR003593">
    <property type="entry name" value="AAA+_ATPase"/>
</dbReference>
<dbReference type="PROSITE" id="PS50893">
    <property type="entry name" value="ABC_TRANSPORTER_2"/>
    <property type="match status" value="1"/>
</dbReference>
<dbReference type="InterPro" id="IPR003439">
    <property type="entry name" value="ABC_transporter-like_ATP-bd"/>
</dbReference>
<dbReference type="InterPro" id="IPR008995">
    <property type="entry name" value="Mo/tungstate-bd_C_term_dom"/>
</dbReference>
<dbReference type="PROSITE" id="PS00211">
    <property type="entry name" value="ABC_TRANSPORTER_1"/>
    <property type="match status" value="1"/>
</dbReference>
<keyword evidence="6" id="KW-1185">Reference proteome</keyword>
<evidence type="ECO:0000313" key="6">
    <source>
        <dbReference type="Proteomes" id="UP000831775"/>
    </source>
</evidence>
<dbReference type="GO" id="GO:0005524">
    <property type="term" value="F:ATP binding"/>
    <property type="evidence" value="ECO:0007669"/>
    <property type="project" value="UniProtKB-KW"/>
</dbReference>
<evidence type="ECO:0000256" key="1">
    <source>
        <dbReference type="ARBA" id="ARBA00022448"/>
    </source>
</evidence>
<accession>A0ABY4FTI4</accession>
<dbReference type="RefSeq" id="WP_244684661.1">
    <property type="nucleotide sequence ID" value="NZ_CP095043.1"/>
</dbReference>
<organism evidence="5 6">
    <name type="scientific">Leucobacter rhizosphaerae</name>
    <dbReference type="NCBI Taxonomy" id="2932245"/>
    <lineage>
        <taxon>Bacteria</taxon>
        <taxon>Bacillati</taxon>
        <taxon>Actinomycetota</taxon>
        <taxon>Actinomycetes</taxon>
        <taxon>Micrococcales</taxon>
        <taxon>Microbacteriaceae</taxon>
        <taxon>Leucobacter</taxon>
    </lineage>
</organism>
<dbReference type="SMART" id="SM00382">
    <property type="entry name" value="AAA"/>
    <property type="match status" value="1"/>
</dbReference>
<dbReference type="Pfam" id="PF00005">
    <property type="entry name" value="ABC_tran"/>
    <property type="match status" value="1"/>
</dbReference>
<evidence type="ECO:0000256" key="2">
    <source>
        <dbReference type="ARBA" id="ARBA00022741"/>
    </source>
</evidence>
<gene>
    <name evidence="5" type="ORF">MUN76_11060</name>
</gene>
<feature type="domain" description="ABC transporter" evidence="4">
    <location>
        <begin position="20"/>
        <end position="250"/>
    </location>
</feature>
<keyword evidence="3 5" id="KW-0067">ATP-binding</keyword>
<dbReference type="PANTHER" id="PTHR42781:SF4">
    <property type="entry name" value="SPERMIDINE_PUTRESCINE IMPORT ATP-BINDING PROTEIN POTA"/>
    <property type="match status" value="1"/>
</dbReference>
<name>A0ABY4FTI4_9MICO</name>
<proteinExistence type="predicted"/>
<evidence type="ECO:0000256" key="3">
    <source>
        <dbReference type="ARBA" id="ARBA00022840"/>
    </source>
</evidence>
<dbReference type="InterPro" id="IPR013611">
    <property type="entry name" value="Transp-assoc_OB_typ2"/>
</dbReference>
<sequence length="375" mass="40070">MASTTLAPARARSSEGPVGLELIGLEKRYGDVTAVQDVTLSVQPGEFLTLLGPSGSGKTTTLNMVAGFETPTAGRILLGDLDITRLATHKRGLGMVFQSYALFPHLTVLENVIYPLQRSGGSAAEKRQRATEALEAVSLGHLAGRKPVQLSGGQQQRVALARAFVSNPPILLMDEPLSALDKSLRTQMQEEIRRLHQELGTTVLFVTHDQEEALALSDRIVIMRDGGIAQLGTPTEIYGLPNSRFTAQFLGAANFLDATVARDSSGGVVELRVAGGIAATARTEHVLSQGAQVQVMLRPEDCVVATGATAPGNQFSAVFDEIIFLGDRLRCTGSFVDGSPCQIWLSHRDAPLVRVQEPVALCWDPQRSVVVPAEG</sequence>
<evidence type="ECO:0000313" key="5">
    <source>
        <dbReference type="EMBL" id="UOQ59588.1"/>
    </source>
</evidence>
<evidence type="ECO:0000259" key="4">
    <source>
        <dbReference type="PROSITE" id="PS50893"/>
    </source>
</evidence>
<dbReference type="InterPro" id="IPR027417">
    <property type="entry name" value="P-loop_NTPase"/>
</dbReference>
<dbReference type="PANTHER" id="PTHR42781">
    <property type="entry name" value="SPERMIDINE/PUTRESCINE IMPORT ATP-BINDING PROTEIN POTA"/>
    <property type="match status" value="1"/>
</dbReference>
<dbReference type="InterPro" id="IPR017871">
    <property type="entry name" value="ABC_transporter-like_CS"/>
</dbReference>
<dbReference type="EMBL" id="CP095043">
    <property type="protein sequence ID" value="UOQ59588.1"/>
    <property type="molecule type" value="Genomic_DNA"/>
</dbReference>
<dbReference type="SUPFAM" id="SSF50331">
    <property type="entry name" value="MOP-like"/>
    <property type="match status" value="1"/>
</dbReference>
<reference evidence="5 6" key="1">
    <citation type="submission" date="2022-04" db="EMBL/GenBank/DDBJ databases">
        <title>Leucobacter sp. isolated from rhizosphere of onion.</title>
        <authorList>
            <person name="Won M."/>
            <person name="Lee C.-M."/>
            <person name="Woen H.-Y."/>
            <person name="Kwon S.-W."/>
        </authorList>
    </citation>
    <scope>NUCLEOTIDE SEQUENCE [LARGE SCALE GENOMIC DNA]</scope>
    <source>
        <strain evidence="5 6">H25R-14</strain>
    </source>
</reference>